<gene>
    <name evidence="1" type="ORF">K435DRAFT_434493</name>
</gene>
<sequence length="191" mass="22049">MSTTTTTITIDTNTAITVCQAPSKPIISGRPIFLASIKDGWQEQFISKLELSLSTATRTRIPVSFYHHPEPFSARLGHLLGRRHLVRPIQRTSRMGTEWSRKSRRNSDVYADTSRDRGVYLRVLVCLSWDWLRRRRRVQWCVVPRGFGREEMCRLFVKSTYGIGVVEILEGLVEKVILKFKLEGFLPPRSD</sequence>
<dbReference type="EMBL" id="ML179684">
    <property type="protein sequence ID" value="THU83139.1"/>
    <property type="molecule type" value="Genomic_DNA"/>
</dbReference>
<protein>
    <submittedName>
        <fullName evidence="1">Uncharacterized protein</fullName>
    </submittedName>
</protein>
<proteinExistence type="predicted"/>
<keyword evidence="2" id="KW-1185">Reference proteome</keyword>
<organism evidence="1 2">
    <name type="scientific">Dendrothele bispora (strain CBS 962.96)</name>
    <dbReference type="NCBI Taxonomy" id="1314807"/>
    <lineage>
        <taxon>Eukaryota</taxon>
        <taxon>Fungi</taxon>
        <taxon>Dikarya</taxon>
        <taxon>Basidiomycota</taxon>
        <taxon>Agaricomycotina</taxon>
        <taxon>Agaricomycetes</taxon>
        <taxon>Agaricomycetidae</taxon>
        <taxon>Agaricales</taxon>
        <taxon>Agaricales incertae sedis</taxon>
        <taxon>Dendrothele</taxon>
    </lineage>
</organism>
<dbReference type="AlphaFoldDB" id="A0A4S8L3T2"/>
<dbReference type="Proteomes" id="UP000297245">
    <property type="component" value="Unassembled WGS sequence"/>
</dbReference>
<evidence type="ECO:0000313" key="2">
    <source>
        <dbReference type="Proteomes" id="UP000297245"/>
    </source>
</evidence>
<accession>A0A4S8L3T2</accession>
<reference evidence="1 2" key="1">
    <citation type="journal article" date="2019" name="Nat. Ecol. Evol.">
        <title>Megaphylogeny resolves global patterns of mushroom evolution.</title>
        <authorList>
            <person name="Varga T."/>
            <person name="Krizsan K."/>
            <person name="Foldi C."/>
            <person name="Dima B."/>
            <person name="Sanchez-Garcia M."/>
            <person name="Sanchez-Ramirez S."/>
            <person name="Szollosi G.J."/>
            <person name="Szarkandi J.G."/>
            <person name="Papp V."/>
            <person name="Albert L."/>
            <person name="Andreopoulos W."/>
            <person name="Angelini C."/>
            <person name="Antonin V."/>
            <person name="Barry K.W."/>
            <person name="Bougher N.L."/>
            <person name="Buchanan P."/>
            <person name="Buyck B."/>
            <person name="Bense V."/>
            <person name="Catcheside P."/>
            <person name="Chovatia M."/>
            <person name="Cooper J."/>
            <person name="Damon W."/>
            <person name="Desjardin D."/>
            <person name="Finy P."/>
            <person name="Geml J."/>
            <person name="Haridas S."/>
            <person name="Hughes K."/>
            <person name="Justo A."/>
            <person name="Karasinski D."/>
            <person name="Kautmanova I."/>
            <person name="Kiss B."/>
            <person name="Kocsube S."/>
            <person name="Kotiranta H."/>
            <person name="LaButti K.M."/>
            <person name="Lechner B.E."/>
            <person name="Liimatainen K."/>
            <person name="Lipzen A."/>
            <person name="Lukacs Z."/>
            <person name="Mihaltcheva S."/>
            <person name="Morgado L.N."/>
            <person name="Niskanen T."/>
            <person name="Noordeloos M.E."/>
            <person name="Ohm R.A."/>
            <person name="Ortiz-Santana B."/>
            <person name="Ovrebo C."/>
            <person name="Racz N."/>
            <person name="Riley R."/>
            <person name="Savchenko A."/>
            <person name="Shiryaev A."/>
            <person name="Soop K."/>
            <person name="Spirin V."/>
            <person name="Szebenyi C."/>
            <person name="Tomsovsky M."/>
            <person name="Tulloss R.E."/>
            <person name="Uehling J."/>
            <person name="Grigoriev I.V."/>
            <person name="Vagvolgyi C."/>
            <person name="Papp T."/>
            <person name="Martin F.M."/>
            <person name="Miettinen O."/>
            <person name="Hibbett D.S."/>
            <person name="Nagy L.G."/>
        </authorList>
    </citation>
    <scope>NUCLEOTIDE SEQUENCE [LARGE SCALE GENOMIC DNA]</scope>
    <source>
        <strain evidence="1 2">CBS 962.96</strain>
    </source>
</reference>
<name>A0A4S8L3T2_DENBC</name>
<evidence type="ECO:0000313" key="1">
    <source>
        <dbReference type="EMBL" id="THU83139.1"/>
    </source>
</evidence>